<protein>
    <submittedName>
        <fullName evidence="2">Uncharacterized protein</fullName>
    </submittedName>
</protein>
<dbReference type="AlphaFoldDB" id="A0A8H4UU33"/>
<dbReference type="EMBL" id="JABEYC010000064">
    <property type="protein sequence ID" value="KAF4983494.1"/>
    <property type="molecule type" value="Genomic_DNA"/>
</dbReference>
<keyword evidence="3" id="KW-1185">Reference proteome</keyword>
<dbReference type="OrthoDB" id="3559694at2759"/>
<feature type="signal peptide" evidence="1">
    <location>
        <begin position="1"/>
        <end position="18"/>
    </location>
</feature>
<name>A0A8H4UU33_9HYPO</name>
<reference evidence="2" key="1">
    <citation type="journal article" date="2020" name="BMC Genomics">
        <title>Correction to: Identification and distribution of gene clusters required for synthesis of sphingolipid metabolism inhibitors in diverse species of the filamentous fungus Fusarium.</title>
        <authorList>
            <person name="Kim H.S."/>
            <person name="Lohmar J.M."/>
            <person name="Busman M."/>
            <person name="Brown D.W."/>
            <person name="Naumann T.A."/>
            <person name="Divon H.H."/>
            <person name="Lysoe E."/>
            <person name="Uhlig S."/>
            <person name="Proctor R.H."/>
        </authorList>
    </citation>
    <scope>NUCLEOTIDE SEQUENCE</scope>
    <source>
        <strain evidence="2">NRRL 22465</strain>
    </source>
</reference>
<gene>
    <name evidence="2" type="ORF">FZEAL_1117</name>
</gene>
<dbReference type="Proteomes" id="UP000635477">
    <property type="component" value="Unassembled WGS sequence"/>
</dbReference>
<proteinExistence type="predicted"/>
<keyword evidence="1" id="KW-0732">Signal</keyword>
<comment type="caution">
    <text evidence="2">The sequence shown here is derived from an EMBL/GenBank/DDBJ whole genome shotgun (WGS) entry which is preliminary data.</text>
</comment>
<accession>A0A8H4UU33</accession>
<feature type="chain" id="PRO_5034765658" evidence="1">
    <location>
        <begin position="19"/>
        <end position="72"/>
    </location>
</feature>
<sequence length="72" mass="7937">MRIATWAVLFALAAWIWERGVFESARDMAVAGGKVVGYLAVIKDVWLEEYNRYEAQQGVAGSTGASSGRRSR</sequence>
<evidence type="ECO:0000313" key="3">
    <source>
        <dbReference type="Proteomes" id="UP000635477"/>
    </source>
</evidence>
<reference evidence="2" key="2">
    <citation type="submission" date="2020-05" db="EMBL/GenBank/DDBJ databases">
        <authorList>
            <person name="Kim H.-S."/>
            <person name="Proctor R.H."/>
            <person name="Brown D.W."/>
        </authorList>
    </citation>
    <scope>NUCLEOTIDE SEQUENCE</scope>
    <source>
        <strain evidence="2">NRRL 22465</strain>
    </source>
</reference>
<evidence type="ECO:0000256" key="1">
    <source>
        <dbReference type="SAM" id="SignalP"/>
    </source>
</evidence>
<organism evidence="2 3">
    <name type="scientific">Fusarium zealandicum</name>
    <dbReference type="NCBI Taxonomy" id="1053134"/>
    <lineage>
        <taxon>Eukaryota</taxon>
        <taxon>Fungi</taxon>
        <taxon>Dikarya</taxon>
        <taxon>Ascomycota</taxon>
        <taxon>Pezizomycotina</taxon>
        <taxon>Sordariomycetes</taxon>
        <taxon>Hypocreomycetidae</taxon>
        <taxon>Hypocreales</taxon>
        <taxon>Nectriaceae</taxon>
        <taxon>Fusarium</taxon>
        <taxon>Fusarium staphyleae species complex</taxon>
    </lineage>
</organism>
<evidence type="ECO:0000313" key="2">
    <source>
        <dbReference type="EMBL" id="KAF4983494.1"/>
    </source>
</evidence>